<dbReference type="GO" id="GO:0018279">
    <property type="term" value="P:protein N-linked glycosylation via asparagine"/>
    <property type="evidence" value="ECO:0007669"/>
    <property type="project" value="TreeGrafter"/>
</dbReference>
<dbReference type="Pfam" id="PF04756">
    <property type="entry name" value="OST3_OST6"/>
    <property type="match status" value="1"/>
</dbReference>
<organism evidence="8 9">
    <name type="scientific">Capsicum baccatum</name>
    <name type="common">Peruvian pepper</name>
    <dbReference type="NCBI Taxonomy" id="33114"/>
    <lineage>
        <taxon>Eukaryota</taxon>
        <taxon>Viridiplantae</taxon>
        <taxon>Streptophyta</taxon>
        <taxon>Embryophyta</taxon>
        <taxon>Tracheophyta</taxon>
        <taxon>Spermatophyta</taxon>
        <taxon>Magnoliopsida</taxon>
        <taxon>eudicotyledons</taxon>
        <taxon>Gunneridae</taxon>
        <taxon>Pentapetalae</taxon>
        <taxon>asterids</taxon>
        <taxon>lamiids</taxon>
        <taxon>Solanales</taxon>
        <taxon>Solanaceae</taxon>
        <taxon>Solanoideae</taxon>
        <taxon>Capsiceae</taxon>
        <taxon>Capsicum</taxon>
    </lineage>
</organism>
<sequence length="525" mass="59836">MTSMSQVEPPKHGLDPSIMTSLPIFLYKKSEQHTIECSICLSTIEDGELVRILPNCKHIFYVECIDKWFDCHSTCPVWWAEAKPRLSPEPREGIVSRMSPSTPPMESGNLCVTVNLEGTSSSGNGTSSRLSSCKRIIILSRERSFQGLQAQSCSREDHVDDLVSQLTILRARSTTGFIQLSNRLLGRILSVPVPRPFTFLVFFDSQKLHLHSEISLPTLKNEFLILASSFHTNNPANNKLFFFEIEFQESRVSFALFGVKSLPHVCLVPLFSADFERDSIQMESSEFSRHAESMAEFVEAKSKHTVGPIHRPGFISKKQKMSIIALALILSLFLLKKIISGNTLMHNKNAWMVGSIFVYFFSVSGTMYNIINKIPIAMVDRDDPGKLVFFYDGSGMQLGAEGFTIGFLYTIFGLLLAFITRVLVHEKNRNIQRLVMFLAIFVSFWAVKKIVSKQRHRGLIPRYDGPFDVIEKVEEVAYRLKLPERLKIHPTFHVSFLKWYNEDVEDPRRNKNKRAPPLIVKEYKS</sequence>
<accession>A0A2G2VRQ0</accession>
<dbReference type="Proteomes" id="UP000224567">
    <property type="component" value="Unassembled WGS sequence"/>
</dbReference>
<feature type="transmembrane region" description="Helical" evidence="6">
    <location>
        <begin position="351"/>
        <end position="371"/>
    </location>
</feature>
<evidence type="ECO:0000256" key="5">
    <source>
        <dbReference type="PROSITE-ProRule" id="PRU00175"/>
    </source>
</evidence>
<dbReference type="InterPro" id="IPR021149">
    <property type="entry name" value="OligosaccharylTrfase_OST3/OST6"/>
</dbReference>
<proteinExistence type="predicted"/>
<reference evidence="8 9" key="1">
    <citation type="journal article" date="2017" name="Genome Biol.">
        <title>New reference genome sequences of hot pepper reveal the massive evolution of plant disease-resistance genes by retroduplication.</title>
        <authorList>
            <person name="Kim S."/>
            <person name="Park J."/>
            <person name="Yeom S.I."/>
            <person name="Kim Y.M."/>
            <person name="Seo E."/>
            <person name="Kim K.T."/>
            <person name="Kim M.S."/>
            <person name="Lee J.M."/>
            <person name="Cheong K."/>
            <person name="Shin H.S."/>
            <person name="Kim S.B."/>
            <person name="Han K."/>
            <person name="Lee J."/>
            <person name="Park M."/>
            <person name="Lee H.A."/>
            <person name="Lee H.Y."/>
            <person name="Lee Y."/>
            <person name="Oh S."/>
            <person name="Lee J.H."/>
            <person name="Choi E."/>
            <person name="Choi E."/>
            <person name="Lee S.E."/>
            <person name="Jeon J."/>
            <person name="Kim H."/>
            <person name="Choi G."/>
            <person name="Song H."/>
            <person name="Lee J."/>
            <person name="Lee S.C."/>
            <person name="Kwon J.K."/>
            <person name="Lee H.Y."/>
            <person name="Koo N."/>
            <person name="Hong Y."/>
            <person name="Kim R.W."/>
            <person name="Kang W.H."/>
            <person name="Huh J.H."/>
            <person name="Kang B.C."/>
            <person name="Yang T.J."/>
            <person name="Lee Y.H."/>
            <person name="Bennetzen J.L."/>
            <person name="Choi D."/>
        </authorList>
    </citation>
    <scope>NUCLEOTIDE SEQUENCE [LARGE SCALE GENOMIC DNA]</scope>
    <source>
        <strain evidence="9">cv. PBC81</strain>
    </source>
</reference>
<reference evidence="9" key="2">
    <citation type="journal article" date="2017" name="J. Anim. Genet.">
        <title>Multiple reference genome sequences of hot pepper reveal the massive evolution of plant disease resistance genes by retroduplication.</title>
        <authorList>
            <person name="Kim S."/>
            <person name="Park J."/>
            <person name="Yeom S.-I."/>
            <person name="Kim Y.-M."/>
            <person name="Seo E."/>
            <person name="Kim K.-T."/>
            <person name="Kim M.-S."/>
            <person name="Lee J.M."/>
            <person name="Cheong K."/>
            <person name="Shin H.-S."/>
            <person name="Kim S.-B."/>
            <person name="Han K."/>
            <person name="Lee J."/>
            <person name="Park M."/>
            <person name="Lee H.-A."/>
            <person name="Lee H.-Y."/>
            <person name="Lee Y."/>
            <person name="Oh S."/>
            <person name="Lee J.H."/>
            <person name="Choi E."/>
            <person name="Choi E."/>
            <person name="Lee S.E."/>
            <person name="Jeon J."/>
            <person name="Kim H."/>
            <person name="Choi G."/>
            <person name="Song H."/>
            <person name="Lee J."/>
            <person name="Lee S.-C."/>
            <person name="Kwon J.-K."/>
            <person name="Lee H.-Y."/>
            <person name="Koo N."/>
            <person name="Hong Y."/>
            <person name="Kim R.W."/>
            <person name="Kang W.-H."/>
            <person name="Huh J.H."/>
            <person name="Kang B.-C."/>
            <person name="Yang T.-J."/>
            <person name="Lee Y.-H."/>
            <person name="Bennetzen J.L."/>
            <person name="Choi D."/>
        </authorList>
    </citation>
    <scope>NUCLEOTIDE SEQUENCE [LARGE SCALE GENOMIC DNA]</scope>
    <source>
        <strain evidence="9">cv. PBC81</strain>
    </source>
</reference>
<dbReference type="PANTHER" id="PTHR12692:SF6">
    <property type="entry name" value="DOLICHYL-DIPHOSPHOOLIGOSACCHARIDE--PROTEIN GLYCOSYLTRANSFERASE SUBUNIT 3B-RELATED"/>
    <property type="match status" value="1"/>
</dbReference>
<dbReference type="PROSITE" id="PS50089">
    <property type="entry name" value="ZF_RING_2"/>
    <property type="match status" value="1"/>
</dbReference>
<dbReference type="PANTHER" id="PTHR12692">
    <property type="entry name" value="DOLICHYL-DIPHOSPHOOLIGOSACCHARIDE--PROTEIN GLYCOSYLTRANSFERASE-RELATED"/>
    <property type="match status" value="1"/>
</dbReference>
<keyword evidence="3 6" id="KW-1133">Transmembrane helix</keyword>
<dbReference type="STRING" id="33114.A0A2G2VRQ0"/>
<comment type="subcellular location">
    <subcellularLocation>
        <location evidence="1">Membrane</location>
        <topology evidence="1">Multi-pass membrane protein</topology>
    </subcellularLocation>
</comment>
<keyword evidence="2 6" id="KW-0812">Transmembrane</keyword>
<dbReference type="GO" id="GO:0008270">
    <property type="term" value="F:zinc ion binding"/>
    <property type="evidence" value="ECO:0007669"/>
    <property type="project" value="UniProtKB-KW"/>
</dbReference>
<dbReference type="AlphaFoldDB" id="A0A2G2VRQ0"/>
<gene>
    <name evidence="8" type="ORF">CQW23_23345</name>
</gene>
<dbReference type="SUPFAM" id="SSF57850">
    <property type="entry name" value="RING/U-box"/>
    <property type="match status" value="1"/>
</dbReference>
<comment type="caution">
    <text evidence="8">The sequence shown here is derived from an EMBL/GenBank/DDBJ whole genome shotgun (WGS) entry which is preliminary data.</text>
</comment>
<evidence type="ECO:0000256" key="3">
    <source>
        <dbReference type="ARBA" id="ARBA00022989"/>
    </source>
</evidence>
<feature type="transmembrane region" description="Helical" evidence="6">
    <location>
        <begin position="430"/>
        <end position="447"/>
    </location>
</feature>
<protein>
    <submittedName>
        <fullName evidence="8">Dolichyl-diphosphooligosaccharide--protein glycosyltransferase subunit 3</fullName>
    </submittedName>
</protein>
<feature type="transmembrane region" description="Helical" evidence="6">
    <location>
        <begin position="403"/>
        <end position="424"/>
    </location>
</feature>
<keyword evidence="5" id="KW-0479">Metal-binding</keyword>
<dbReference type="GO" id="GO:0008250">
    <property type="term" value="C:oligosaccharyltransferase complex"/>
    <property type="evidence" value="ECO:0007669"/>
    <property type="project" value="TreeGrafter"/>
</dbReference>
<evidence type="ECO:0000256" key="1">
    <source>
        <dbReference type="ARBA" id="ARBA00004141"/>
    </source>
</evidence>
<feature type="transmembrane region" description="Helical" evidence="6">
    <location>
        <begin position="321"/>
        <end position="339"/>
    </location>
</feature>
<dbReference type="Gene3D" id="3.30.40.10">
    <property type="entry name" value="Zinc/RING finger domain, C3HC4 (zinc finger)"/>
    <property type="match status" value="1"/>
</dbReference>
<evidence type="ECO:0000256" key="6">
    <source>
        <dbReference type="SAM" id="Phobius"/>
    </source>
</evidence>
<evidence type="ECO:0000313" key="8">
    <source>
        <dbReference type="EMBL" id="PHT35645.1"/>
    </source>
</evidence>
<evidence type="ECO:0000313" key="9">
    <source>
        <dbReference type="Proteomes" id="UP000224567"/>
    </source>
</evidence>
<evidence type="ECO:0000256" key="4">
    <source>
        <dbReference type="ARBA" id="ARBA00023136"/>
    </source>
</evidence>
<keyword evidence="5" id="KW-0862">Zinc</keyword>
<evidence type="ECO:0000259" key="7">
    <source>
        <dbReference type="PROSITE" id="PS50089"/>
    </source>
</evidence>
<keyword evidence="9" id="KW-1185">Reference proteome</keyword>
<evidence type="ECO:0000256" key="2">
    <source>
        <dbReference type="ARBA" id="ARBA00022692"/>
    </source>
</evidence>
<keyword evidence="4 6" id="KW-0472">Membrane</keyword>
<dbReference type="Pfam" id="PF13639">
    <property type="entry name" value="zf-RING_2"/>
    <property type="match status" value="1"/>
</dbReference>
<dbReference type="Gene3D" id="3.40.30.10">
    <property type="entry name" value="Glutaredoxin"/>
    <property type="match status" value="1"/>
</dbReference>
<dbReference type="InterPro" id="IPR013083">
    <property type="entry name" value="Znf_RING/FYVE/PHD"/>
</dbReference>
<feature type="domain" description="RING-type" evidence="7">
    <location>
        <begin position="37"/>
        <end position="77"/>
    </location>
</feature>
<dbReference type="EMBL" id="MLFT02000010">
    <property type="protein sequence ID" value="PHT35645.1"/>
    <property type="molecule type" value="Genomic_DNA"/>
</dbReference>
<dbReference type="OrthoDB" id="8062037at2759"/>
<name>A0A2G2VRQ0_CAPBA</name>
<dbReference type="CDD" id="cd16461">
    <property type="entry name" value="RING-H2_EL5-like"/>
    <property type="match status" value="1"/>
</dbReference>
<dbReference type="InterPro" id="IPR001841">
    <property type="entry name" value="Znf_RING"/>
</dbReference>
<dbReference type="GO" id="GO:0016740">
    <property type="term" value="F:transferase activity"/>
    <property type="evidence" value="ECO:0007669"/>
    <property type="project" value="UniProtKB-KW"/>
</dbReference>
<keyword evidence="5" id="KW-0863">Zinc-finger</keyword>